<dbReference type="PANTHER" id="PTHR13355">
    <property type="entry name" value="GLUCOSAMINE 6-PHOSPHATE N-ACETYLTRANSFERASE"/>
    <property type="match status" value="1"/>
</dbReference>
<dbReference type="PANTHER" id="PTHR13355:SF22">
    <property type="entry name" value="SLL0786 PROTEIN"/>
    <property type="match status" value="1"/>
</dbReference>
<dbReference type="CDD" id="cd04301">
    <property type="entry name" value="NAT_SF"/>
    <property type="match status" value="1"/>
</dbReference>
<proteinExistence type="predicted"/>
<organism evidence="2">
    <name type="scientific">marine metagenome</name>
    <dbReference type="NCBI Taxonomy" id="408172"/>
    <lineage>
        <taxon>unclassified sequences</taxon>
        <taxon>metagenomes</taxon>
        <taxon>ecological metagenomes</taxon>
    </lineage>
</organism>
<dbReference type="Gene3D" id="3.40.630.30">
    <property type="match status" value="1"/>
</dbReference>
<dbReference type="InterPro" id="IPR039143">
    <property type="entry name" value="GNPNAT1-like"/>
</dbReference>
<dbReference type="InterPro" id="IPR016181">
    <property type="entry name" value="Acyl_CoA_acyltransferase"/>
</dbReference>
<dbReference type="Pfam" id="PF13673">
    <property type="entry name" value="Acetyltransf_10"/>
    <property type="match status" value="1"/>
</dbReference>
<dbReference type="AlphaFoldDB" id="A0A382DCI8"/>
<dbReference type="SUPFAM" id="SSF55729">
    <property type="entry name" value="Acyl-CoA N-acyltransferases (Nat)"/>
    <property type="match status" value="1"/>
</dbReference>
<sequence>MIKIIQAKTGIEFIQVRNIRIKIFVIEQQIPWRWEFDIHDENAVHLIVMNSKEIIGTGRFYCDKYSGDYKLGRMAIVETYRNQGIGSKMLIKIEEIARNKKVPKIILEAQSDKLDFYFKHGYKVHGDKYLMDGIYHNKMFKEF</sequence>
<dbReference type="InterPro" id="IPR000182">
    <property type="entry name" value="GNAT_dom"/>
</dbReference>
<name>A0A382DCI8_9ZZZZ</name>
<dbReference type="EMBL" id="UINC01038720">
    <property type="protein sequence ID" value="SVB36128.1"/>
    <property type="molecule type" value="Genomic_DNA"/>
</dbReference>
<dbReference type="GO" id="GO:0008080">
    <property type="term" value="F:N-acetyltransferase activity"/>
    <property type="evidence" value="ECO:0007669"/>
    <property type="project" value="TreeGrafter"/>
</dbReference>
<gene>
    <name evidence="2" type="ORF">METZ01_LOCUS188982</name>
</gene>
<dbReference type="PROSITE" id="PS51186">
    <property type="entry name" value="GNAT"/>
    <property type="match status" value="1"/>
</dbReference>
<evidence type="ECO:0000259" key="1">
    <source>
        <dbReference type="PROSITE" id="PS51186"/>
    </source>
</evidence>
<reference evidence="2" key="1">
    <citation type="submission" date="2018-05" db="EMBL/GenBank/DDBJ databases">
        <authorList>
            <person name="Lanie J.A."/>
            <person name="Ng W.-L."/>
            <person name="Kazmierczak K.M."/>
            <person name="Andrzejewski T.M."/>
            <person name="Davidsen T.M."/>
            <person name="Wayne K.J."/>
            <person name="Tettelin H."/>
            <person name="Glass J.I."/>
            <person name="Rusch D."/>
            <person name="Podicherti R."/>
            <person name="Tsui H.-C.T."/>
            <person name="Winkler M.E."/>
        </authorList>
    </citation>
    <scope>NUCLEOTIDE SEQUENCE</scope>
</reference>
<feature type="domain" description="N-acetyltransferase" evidence="1">
    <location>
        <begin position="2"/>
        <end position="143"/>
    </location>
</feature>
<accession>A0A382DCI8</accession>
<protein>
    <recommendedName>
        <fullName evidence="1">N-acetyltransferase domain-containing protein</fullName>
    </recommendedName>
</protein>
<evidence type="ECO:0000313" key="2">
    <source>
        <dbReference type="EMBL" id="SVB36128.1"/>
    </source>
</evidence>